<dbReference type="AlphaFoldDB" id="A0A2D2DSD0"/>
<organism evidence="2 3">
    <name type="scientific">Massilia violaceinigra</name>
    <dbReference type="NCBI Taxonomy" id="2045208"/>
    <lineage>
        <taxon>Bacteria</taxon>
        <taxon>Pseudomonadati</taxon>
        <taxon>Pseudomonadota</taxon>
        <taxon>Betaproteobacteria</taxon>
        <taxon>Burkholderiales</taxon>
        <taxon>Oxalobacteraceae</taxon>
        <taxon>Telluria group</taxon>
        <taxon>Massilia</taxon>
    </lineage>
</organism>
<keyword evidence="2" id="KW-0255">Endonuclease</keyword>
<proteinExistence type="predicted"/>
<dbReference type="Pfam" id="PF01844">
    <property type="entry name" value="HNH"/>
    <property type="match status" value="1"/>
</dbReference>
<dbReference type="InterPro" id="IPR002711">
    <property type="entry name" value="HNH"/>
</dbReference>
<accession>A0A2D2DSD0</accession>
<dbReference type="GO" id="GO:0004519">
    <property type="term" value="F:endonuclease activity"/>
    <property type="evidence" value="ECO:0007669"/>
    <property type="project" value="UniProtKB-KW"/>
</dbReference>
<keyword evidence="2" id="KW-0378">Hydrolase</keyword>
<dbReference type="KEGG" id="mass:CR152_27845"/>
<feature type="domain" description="HNH nuclease" evidence="1">
    <location>
        <begin position="57"/>
        <end position="106"/>
    </location>
</feature>
<dbReference type="SMART" id="SM00507">
    <property type="entry name" value="HNHc"/>
    <property type="match status" value="1"/>
</dbReference>
<dbReference type="OrthoDB" id="5292295at2"/>
<reference evidence="2" key="1">
    <citation type="submission" date="2017-10" db="EMBL/GenBank/DDBJ databases">
        <title>Massilia psychrophilum sp. nov., a novel purple-pigmented bacterium isolated from Tianshan glacier, Xinjiang Municipality, China.</title>
        <authorList>
            <person name="Wang H."/>
        </authorList>
    </citation>
    <scope>NUCLEOTIDE SEQUENCE [LARGE SCALE GENOMIC DNA]</scope>
    <source>
        <strain evidence="2">B2</strain>
    </source>
</reference>
<sequence>MQGSSPAWRADRWCCGLGTLVKLQTLKPRLKAAIPGRALPVASPQVAQRLRGSAGVADRIKIRTRDCGLCQVCKRPGYLVDHIKPLIDGGSDEDTNKQLLCAPCHDDKSAREAAARAGS</sequence>
<dbReference type="Proteomes" id="UP000229897">
    <property type="component" value="Chromosome"/>
</dbReference>
<evidence type="ECO:0000313" key="3">
    <source>
        <dbReference type="Proteomes" id="UP000229897"/>
    </source>
</evidence>
<dbReference type="CDD" id="cd00085">
    <property type="entry name" value="HNHc"/>
    <property type="match status" value="1"/>
</dbReference>
<evidence type="ECO:0000259" key="1">
    <source>
        <dbReference type="SMART" id="SM00507"/>
    </source>
</evidence>
<dbReference type="InterPro" id="IPR003615">
    <property type="entry name" value="HNH_nuc"/>
</dbReference>
<keyword evidence="2" id="KW-0540">Nuclease</keyword>
<gene>
    <name evidence="2" type="ORF">CR152_27845</name>
</gene>
<dbReference type="Gene3D" id="1.10.30.50">
    <property type="match status" value="1"/>
</dbReference>
<dbReference type="GO" id="GO:0008270">
    <property type="term" value="F:zinc ion binding"/>
    <property type="evidence" value="ECO:0007669"/>
    <property type="project" value="InterPro"/>
</dbReference>
<dbReference type="EMBL" id="CP024608">
    <property type="protein sequence ID" value="ATQ77890.1"/>
    <property type="molecule type" value="Genomic_DNA"/>
</dbReference>
<evidence type="ECO:0000313" key="2">
    <source>
        <dbReference type="EMBL" id="ATQ77890.1"/>
    </source>
</evidence>
<keyword evidence="3" id="KW-1185">Reference proteome</keyword>
<protein>
    <submittedName>
        <fullName evidence="2">HNH endonuclease</fullName>
    </submittedName>
</protein>
<dbReference type="GO" id="GO:0003676">
    <property type="term" value="F:nucleic acid binding"/>
    <property type="evidence" value="ECO:0007669"/>
    <property type="project" value="InterPro"/>
</dbReference>
<name>A0A2D2DSD0_9BURK</name>